<dbReference type="SUPFAM" id="SSF101148">
    <property type="entry name" value="Plant invertase/pectin methylesterase inhibitor"/>
    <property type="match status" value="1"/>
</dbReference>
<evidence type="ECO:0000313" key="6">
    <source>
        <dbReference type="EMBL" id="WOL15573.1"/>
    </source>
</evidence>
<keyword evidence="2" id="KW-1015">Disulfide bond</keyword>
<protein>
    <submittedName>
        <fullName evidence="6">Invertase inhibitor</fullName>
    </submittedName>
</protein>
<evidence type="ECO:0000256" key="1">
    <source>
        <dbReference type="ARBA" id="ARBA00022729"/>
    </source>
</evidence>
<feature type="chain" id="PRO_5042985114" evidence="4">
    <location>
        <begin position="27"/>
        <end position="179"/>
    </location>
</feature>
<dbReference type="AlphaFoldDB" id="A0AAQ3KV60"/>
<proteinExistence type="inferred from homology"/>
<evidence type="ECO:0000256" key="4">
    <source>
        <dbReference type="SAM" id="SignalP"/>
    </source>
</evidence>
<organism evidence="6 7">
    <name type="scientific">Canna indica</name>
    <name type="common">Indian-shot</name>
    <dbReference type="NCBI Taxonomy" id="4628"/>
    <lineage>
        <taxon>Eukaryota</taxon>
        <taxon>Viridiplantae</taxon>
        <taxon>Streptophyta</taxon>
        <taxon>Embryophyta</taxon>
        <taxon>Tracheophyta</taxon>
        <taxon>Spermatophyta</taxon>
        <taxon>Magnoliopsida</taxon>
        <taxon>Liliopsida</taxon>
        <taxon>Zingiberales</taxon>
        <taxon>Cannaceae</taxon>
        <taxon>Canna</taxon>
    </lineage>
</organism>
<evidence type="ECO:0000256" key="3">
    <source>
        <dbReference type="ARBA" id="ARBA00038471"/>
    </source>
</evidence>
<dbReference type="Gene3D" id="1.20.140.40">
    <property type="entry name" value="Invertase/pectin methylesterase inhibitor family protein"/>
    <property type="match status" value="1"/>
</dbReference>
<keyword evidence="1 4" id="KW-0732">Signal</keyword>
<evidence type="ECO:0000256" key="2">
    <source>
        <dbReference type="ARBA" id="ARBA00023157"/>
    </source>
</evidence>
<dbReference type="GO" id="GO:0004857">
    <property type="term" value="F:enzyme inhibitor activity"/>
    <property type="evidence" value="ECO:0007669"/>
    <property type="project" value="InterPro"/>
</dbReference>
<comment type="similarity">
    <text evidence="3">Belongs to the PMEI family.</text>
</comment>
<dbReference type="Proteomes" id="UP001327560">
    <property type="component" value="Chromosome 8"/>
</dbReference>
<dbReference type="EMBL" id="CP136897">
    <property type="protein sequence ID" value="WOL15573.1"/>
    <property type="molecule type" value="Genomic_DNA"/>
</dbReference>
<dbReference type="Pfam" id="PF04043">
    <property type="entry name" value="PMEI"/>
    <property type="match status" value="1"/>
</dbReference>
<accession>A0AAQ3KV60</accession>
<keyword evidence="7" id="KW-1185">Reference proteome</keyword>
<reference evidence="6 7" key="1">
    <citation type="submission" date="2023-10" db="EMBL/GenBank/DDBJ databases">
        <title>Chromosome-scale genome assembly provides insights into flower coloration mechanisms of Canna indica.</title>
        <authorList>
            <person name="Li C."/>
        </authorList>
    </citation>
    <scope>NUCLEOTIDE SEQUENCE [LARGE SCALE GENOMIC DNA]</scope>
    <source>
        <tissue evidence="6">Flower</tissue>
    </source>
</reference>
<dbReference type="PANTHER" id="PTHR35357">
    <property type="entry name" value="OS02G0537100 PROTEIN"/>
    <property type="match status" value="1"/>
</dbReference>
<dbReference type="InterPro" id="IPR035513">
    <property type="entry name" value="Invertase/methylesterase_inhib"/>
</dbReference>
<dbReference type="PANTHER" id="PTHR35357:SF24">
    <property type="entry name" value="OS04G0587200 PROTEIN"/>
    <property type="match status" value="1"/>
</dbReference>
<dbReference type="NCBIfam" id="TIGR01614">
    <property type="entry name" value="PME_inhib"/>
    <property type="match status" value="1"/>
</dbReference>
<name>A0AAQ3KV60_9LILI</name>
<evidence type="ECO:0000313" key="7">
    <source>
        <dbReference type="Proteomes" id="UP001327560"/>
    </source>
</evidence>
<dbReference type="InterPro" id="IPR006501">
    <property type="entry name" value="Pectinesterase_inhib_dom"/>
</dbReference>
<feature type="signal peptide" evidence="4">
    <location>
        <begin position="1"/>
        <end position="26"/>
    </location>
</feature>
<sequence length="179" mass="20235">MTTALPLAASVFLVLLFHHHLPRVEATVEDICGALINRRTKPPKYSNSFCVMTLKEDPSSAWTADPKSFARIAIKLSLAKGSIVDSKIADLINKTKNDPKKLDLLWLCRTDYVNMVAALYVVDNDIADNNIAEAKQMLARQVDAPIRCEHEYPKQFTLENFTQNYIMLIAYDIIDMFLS</sequence>
<evidence type="ECO:0000259" key="5">
    <source>
        <dbReference type="Pfam" id="PF04043"/>
    </source>
</evidence>
<gene>
    <name evidence="6" type="ORF">Cni_G24354</name>
</gene>
<feature type="domain" description="Pectinesterase inhibitor" evidence="5">
    <location>
        <begin position="28"/>
        <end position="152"/>
    </location>
</feature>